<accession>A0A3M8CQE9</accession>
<dbReference type="PANTHER" id="PTHR11814">
    <property type="entry name" value="SULFATE TRANSPORTER"/>
    <property type="match status" value="1"/>
</dbReference>
<feature type="transmembrane region" description="Helical" evidence="5">
    <location>
        <begin position="69"/>
        <end position="86"/>
    </location>
</feature>
<dbReference type="GO" id="GO:0016020">
    <property type="term" value="C:membrane"/>
    <property type="evidence" value="ECO:0007669"/>
    <property type="project" value="UniProtKB-SubCell"/>
</dbReference>
<evidence type="ECO:0000256" key="4">
    <source>
        <dbReference type="ARBA" id="ARBA00023136"/>
    </source>
</evidence>
<dbReference type="InterPro" id="IPR011547">
    <property type="entry name" value="SLC26A/SulP_dom"/>
</dbReference>
<feature type="transmembrane region" description="Helical" evidence="5">
    <location>
        <begin position="146"/>
        <end position="170"/>
    </location>
</feature>
<protein>
    <submittedName>
        <fullName evidence="7">SulP family inorganic anion transporter</fullName>
    </submittedName>
</protein>
<feature type="transmembrane region" description="Helical" evidence="5">
    <location>
        <begin position="363"/>
        <end position="380"/>
    </location>
</feature>
<feature type="transmembrane region" description="Helical" evidence="5">
    <location>
        <begin position="336"/>
        <end position="356"/>
    </location>
</feature>
<feature type="transmembrane region" description="Helical" evidence="5">
    <location>
        <begin position="91"/>
        <end position="109"/>
    </location>
</feature>
<dbReference type="SUPFAM" id="SSF52091">
    <property type="entry name" value="SpoIIaa-like"/>
    <property type="match status" value="1"/>
</dbReference>
<comment type="caution">
    <text evidence="7">The sequence shown here is derived from an EMBL/GenBank/DDBJ whole genome shotgun (WGS) entry which is preliminary data.</text>
</comment>
<evidence type="ECO:0000256" key="1">
    <source>
        <dbReference type="ARBA" id="ARBA00004141"/>
    </source>
</evidence>
<dbReference type="EMBL" id="RHHT01000030">
    <property type="protein sequence ID" value="RNB77517.1"/>
    <property type="molecule type" value="Genomic_DNA"/>
</dbReference>
<dbReference type="GO" id="GO:0055085">
    <property type="term" value="P:transmembrane transport"/>
    <property type="evidence" value="ECO:0007669"/>
    <property type="project" value="InterPro"/>
</dbReference>
<feature type="transmembrane region" description="Helical" evidence="5">
    <location>
        <begin position="115"/>
        <end position="134"/>
    </location>
</feature>
<organism evidence="7 8">
    <name type="scientific">Brevibacillus panacihumi</name>
    <dbReference type="NCBI Taxonomy" id="497735"/>
    <lineage>
        <taxon>Bacteria</taxon>
        <taxon>Bacillati</taxon>
        <taxon>Bacillota</taxon>
        <taxon>Bacilli</taxon>
        <taxon>Bacillales</taxon>
        <taxon>Paenibacillaceae</taxon>
        <taxon>Brevibacillus</taxon>
    </lineage>
</organism>
<feature type="transmembrane region" description="Helical" evidence="5">
    <location>
        <begin position="215"/>
        <end position="233"/>
    </location>
</feature>
<evidence type="ECO:0000259" key="6">
    <source>
        <dbReference type="PROSITE" id="PS50801"/>
    </source>
</evidence>
<feature type="transmembrane region" description="Helical" evidence="5">
    <location>
        <begin position="42"/>
        <end position="63"/>
    </location>
</feature>
<comment type="subcellular location">
    <subcellularLocation>
        <location evidence="1">Membrane</location>
        <topology evidence="1">Multi-pass membrane protein</topology>
    </subcellularLocation>
</comment>
<keyword evidence="2 5" id="KW-0812">Transmembrane</keyword>
<name>A0A3M8CQE9_9BACL</name>
<dbReference type="Proteomes" id="UP000281915">
    <property type="component" value="Unassembled WGS sequence"/>
</dbReference>
<evidence type="ECO:0000256" key="2">
    <source>
        <dbReference type="ARBA" id="ARBA00022692"/>
    </source>
</evidence>
<dbReference type="PROSITE" id="PS50801">
    <property type="entry name" value="STAS"/>
    <property type="match status" value="1"/>
</dbReference>
<gene>
    <name evidence="7" type="ORF">EDM58_14740</name>
</gene>
<dbReference type="InterPro" id="IPR036513">
    <property type="entry name" value="STAS_dom_sf"/>
</dbReference>
<keyword evidence="3 5" id="KW-1133">Transmembrane helix</keyword>
<dbReference type="NCBIfam" id="TIGR00815">
    <property type="entry name" value="sulP"/>
    <property type="match status" value="1"/>
</dbReference>
<feature type="transmembrane region" description="Helical" evidence="5">
    <location>
        <begin position="190"/>
        <end position="208"/>
    </location>
</feature>
<proteinExistence type="predicted"/>
<feature type="transmembrane region" description="Helical" evidence="5">
    <location>
        <begin position="267"/>
        <end position="288"/>
    </location>
</feature>
<dbReference type="AlphaFoldDB" id="A0A3M8CQE9"/>
<evidence type="ECO:0000256" key="5">
    <source>
        <dbReference type="SAM" id="Phobius"/>
    </source>
</evidence>
<dbReference type="Pfam" id="PF01740">
    <property type="entry name" value="STAS"/>
    <property type="match status" value="1"/>
</dbReference>
<sequence>MHYITYIRKIKYSIILKEKGCFVKTAWGRFSGYSFQSLREDLLAGLIVGIVAIPLSMAFAIASGVKPEYGIYSSIIAGIFISLFGGSRFQIGGPTGAFIPILLGIVMVYGYENLLIAGFMAGIILVLMGVFRLGSLIKFIPRPVTVGFTSGIAVIIASGQIGNFLGLSGMERHEDFLSSMAEVISHLNTLNVYSVGTALLSLVLILATPRLLPRIPGPLAGLIVASVVANLFYPGQVATIGSTFGEIASGLPALRWPSISWESMVNMLQPALVIALLGGIESLLSAVVADRMTGSKHDSNRELIGQGIANIAAPLVGGIPVTGAIARTATNIRNGAASPVAGIVHALVVLAVLLLFAPYASRIPIASMAPVLMVVAWNMSERKEFLSLLRTRTSDTVILLATFLLTVFVNLTVAVEAGLALAILQFIWKMSNSVKVTKVLPDHEDRSNKVRAHVVSELHDCPQFRICTVEGPLFFGAAKIFGSLVLDTLPHTQRTLLLRMGKVPYLDTTAEQNLADIVEHVHRSGGIVLVSGIQAQPRDMLQKTGLYRMIGEQHFFEHTGEAIDFALTKLENKKCIGCKHFAFQECALLSNPTKPLLTNSKGGDG</sequence>
<evidence type="ECO:0000256" key="3">
    <source>
        <dbReference type="ARBA" id="ARBA00022989"/>
    </source>
</evidence>
<evidence type="ECO:0000313" key="7">
    <source>
        <dbReference type="EMBL" id="RNB77517.1"/>
    </source>
</evidence>
<keyword evidence="4 5" id="KW-0472">Membrane</keyword>
<feature type="domain" description="STAS" evidence="6">
    <location>
        <begin position="454"/>
        <end position="566"/>
    </location>
</feature>
<dbReference type="Gene3D" id="3.30.750.24">
    <property type="entry name" value="STAS domain"/>
    <property type="match status" value="1"/>
</dbReference>
<reference evidence="7 8" key="1">
    <citation type="submission" date="2018-10" db="EMBL/GenBank/DDBJ databases">
        <title>Phylogenomics of Brevibacillus.</title>
        <authorList>
            <person name="Dunlap C."/>
        </authorList>
    </citation>
    <scope>NUCLEOTIDE SEQUENCE [LARGE SCALE GENOMIC DNA]</scope>
    <source>
        <strain evidence="7 8">JCM 15085</strain>
    </source>
</reference>
<dbReference type="InterPro" id="IPR002645">
    <property type="entry name" value="STAS_dom"/>
</dbReference>
<evidence type="ECO:0000313" key="8">
    <source>
        <dbReference type="Proteomes" id="UP000281915"/>
    </source>
</evidence>
<feature type="transmembrane region" description="Helical" evidence="5">
    <location>
        <begin position="400"/>
        <end position="428"/>
    </location>
</feature>
<dbReference type="CDD" id="cd07042">
    <property type="entry name" value="STAS_SulP_like_sulfate_transporter"/>
    <property type="match status" value="1"/>
</dbReference>
<dbReference type="InterPro" id="IPR001902">
    <property type="entry name" value="SLC26A/SulP_fam"/>
</dbReference>
<dbReference type="Pfam" id="PF00916">
    <property type="entry name" value="Sulfate_transp"/>
    <property type="match status" value="1"/>
</dbReference>